<dbReference type="InterPro" id="IPR014044">
    <property type="entry name" value="CAP_dom"/>
</dbReference>
<dbReference type="Pfam" id="PF00188">
    <property type="entry name" value="CAP"/>
    <property type="match status" value="1"/>
</dbReference>
<dbReference type="RefSeq" id="WP_310136991.1">
    <property type="nucleotide sequence ID" value="NZ_JAVDTR010000002.1"/>
</dbReference>
<evidence type="ECO:0000313" key="5">
    <source>
        <dbReference type="Proteomes" id="UP001254832"/>
    </source>
</evidence>
<dbReference type="CDD" id="cd05379">
    <property type="entry name" value="CAP_bacterial"/>
    <property type="match status" value="1"/>
</dbReference>
<feature type="domain" description="SCP" evidence="2">
    <location>
        <begin position="82"/>
        <end position="195"/>
    </location>
</feature>
<dbReference type="InterPro" id="IPR036582">
    <property type="entry name" value="Mao_N_sf"/>
</dbReference>
<comment type="caution">
    <text evidence="4">The sequence shown here is derived from an EMBL/GenBank/DDBJ whole genome shotgun (WGS) entry which is preliminary data.</text>
</comment>
<dbReference type="Proteomes" id="UP001254832">
    <property type="component" value="Unassembled WGS sequence"/>
</dbReference>
<evidence type="ECO:0000259" key="3">
    <source>
        <dbReference type="Pfam" id="PF07833"/>
    </source>
</evidence>
<protein>
    <submittedName>
        <fullName evidence="4">Uncharacterized protein YkwD</fullName>
    </submittedName>
</protein>
<dbReference type="AlphaFoldDB" id="A0AAP5GZI0"/>
<feature type="domain" description="Copper amine oxidase-like N-terminal" evidence="3">
    <location>
        <begin position="366"/>
        <end position="463"/>
    </location>
</feature>
<sequence length="469" mass="52830">MKRNVLRWSAVTMAWLVIFMLAPNLSSAAGLVFPERDEVKRTWNQLQDMNIELKTYDTEPSYKAPYEIGKVNQTMLEQALLATNLVRALAGLPSDVQLDDELNALAQHGAVLLAATDKLSHYPEKPADMTDEFYNKGYESTKSSNLSSGRDNLSRNVLDGYMPDTGRNADRVGHRRWVLNPSLQKVGFGIAGGYGSMQVFDKSRAEAVNYDYIAWPAADFPQQLFGGSHPWSVTLNPDKYEKPSLQNVKVQVTDLQSQKKWALDSTNNDLNKDLYLNVQLSGFGVSNAIIFRLDGIEEYTGKYQVDITGLRTLGGQATELSYAVDFYDLSQHFYPGEMEKWNLQFSVEKGWSYETRTGTNYFDEVNRPYIEKGSTLVPLRLVSESLGLDVEWDPADRVIRISDDKKEIVLKTGSQQVRVNGVETTVSVAPTVVRGVTFVPLRFVSEQLGLSVDFEESSKLVRIEREYVH</sequence>
<dbReference type="SUPFAM" id="SSF55797">
    <property type="entry name" value="PR-1-like"/>
    <property type="match status" value="1"/>
</dbReference>
<dbReference type="InterPro" id="IPR035940">
    <property type="entry name" value="CAP_sf"/>
</dbReference>
<accession>A0AAP5GZI0</accession>
<proteinExistence type="predicted"/>
<dbReference type="EMBL" id="JAVDTR010000002">
    <property type="protein sequence ID" value="MDR6722590.1"/>
    <property type="molecule type" value="Genomic_DNA"/>
</dbReference>
<feature type="chain" id="PRO_5042843845" evidence="1">
    <location>
        <begin position="29"/>
        <end position="469"/>
    </location>
</feature>
<evidence type="ECO:0000313" key="4">
    <source>
        <dbReference type="EMBL" id="MDR6722590.1"/>
    </source>
</evidence>
<feature type="signal peptide" evidence="1">
    <location>
        <begin position="1"/>
        <end position="28"/>
    </location>
</feature>
<name>A0AAP5GZI0_PAEAM</name>
<dbReference type="Gene3D" id="3.40.33.10">
    <property type="entry name" value="CAP"/>
    <property type="match status" value="1"/>
</dbReference>
<dbReference type="InterPro" id="IPR012854">
    <property type="entry name" value="Cu_amine_oxidase-like_N"/>
</dbReference>
<keyword evidence="1" id="KW-0732">Signal</keyword>
<evidence type="ECO:0000259" key="2">
    <source>
        <dbReference type="Pfam" id="PF00188"/>
    </source>
</evidence>
<dbReference type="SUPFAM" id="SSF55383">
    <property type="entry name" value="Copper amine oxidase, domain N"/>
    <property type="match status" value="1"/>
</dbReference>
<dbReference type="Pfam" id="PF07833">
    <property type="entry name" value="Cu_amine_oxidN1"/>
    <property type="match status" value="1"/>
</dbReference>
<dbReference type="Gene3D" id="3.30.457.10">
    <property type="entry name" value="Copper amine oxidase-like, N-terminal domain"/>
    <property type="match status" value="1"/>
</dbReference>
<gene>
    <name evidence="4" type="ORF">J2W91_001038</name>
</gene>
<reference evidence="4" key="1">
    <citation type="submission" date="2023-07" db="EMBL/GenBank/DDBJ databases">
        <title>Sorghum-associated microbial communities from plants grown in Nebraska, USA.</title>
        <authorList>
            <person name="Schachtman D."/>
        </authorList>
    </citation>
    <scope>NUCLEOTIDE SEQUENCE</scope>
    <source>
        <strain evidence="4">BE80</strain>
    </source>
</reference>
<evidence type="ECO:0000256" key="1">
    <source>
        <dbReference type="SAM" id="SignalP"/>
    </source>
</evidence>
<organism evidence="4 5">
    <name type="scientific">Paenibacillus amylolyticus</name>
    <dbReference type="NCBI Taxonomy" id="1451"/>
    <lineage>
        <taxon>Bacteria</taxon>
        <taxon>Bacillati</taxon>
        <taxon>Bacillota</taxon>
        <taxon>Bacilli</taxon>
        <taxon>Bacillales</taxon>
        <taxon>Paenibacillaceae</taxon>
        <taxon>Paenibacillus</taxon>
    </lineage>
</organism>